<gene>
    <name evidence="1" type="ORF">GTA51_11165</name>
</gene>
<keyword evidence="2" id="KW-1185">Reference proteome</keyword>
<organism evidence="1 2">
    <name type="scientific">Solidesulfovibrio aerotolerans</name>
    <dbReference type="NCBI Taxonomy" id="295255"/>
    <lineage>
        <taxon>Bacteria</taxon>
        <taxon>Pseudomonadati</taxon>
        <taxon>Thermodesulfobacteriota</taxon>
        <taxon>Desulfovibrionia</taxon>
        <taxon>Desulfovibrionales</taxon>
        <taxon>Desulfovibrionaceae</taxon>
        <taxon>Solidesulfovibrio</taxon>
    </lineage>
</organism>
<comment type="caution">
    <text evidence="1">The sequence shown here is derived from an EMBL/GenBank/DDBJ whole genome shotgun (WGS) entry which is preliminary data.</text>
</comment>
<dbReference type="NCBIfam" id="NF041197">
    <property type="entry name" value="CxxC_Se_CxxC"/>
    <property type="match status" value="1"/>
</dbReference>
<dbReference type="RefSeq" id="WP_160961124.1">
    <property type="nucleotide sequence ID" value="NZ_WVUD01000018.1"/>
</dbReference>
<evidence type="ECO:0000313" key="1">
    <source>
        <dbReference type="EMBL" id="MYL83685.1"/>
    </source>
</evidence>
<reference evidence="1 2" key="1">
    <citation type="submission" date="2020-01" db="EMBL/GenBank/DDBJ databases">
        <title>Genome sequence of Desulfovibrio aerotolerans DSM 16695(T).</title>
        <authorList>
            <person name="Karnachuk O."/>
            <person name="Avakyan M."/>
            <person name="Mardanov A."/>
            <person name="Kadnikov V."/>
            <person name="Ravin N."/>
        </authorList>
    </citation>
    <scope>NUCLEOTIDE SEQUENCE [LARGE SCALE GENOMIC DNA]</scope>
    <source>
        <strain evidence="1 2">DSM 16695</strain>
    </source>
</reference>
<dbReference type="Proteomes" id="UP000482487">
    <property type="component" value="Unassembled WGS sequence"/>
</dbReference>
<dbReference type="EMBL" id="WVUD01000018">
    <property type="protein sequence ID" value="MYL83685.1"/>
    <property type="molecule type" value="Genomic_DNA"/>
</dbReference>
<proteinExistence type="predicted"/>
<evidence type="ECO:0000313" key="2">
    <source>
        <dbReference type="Proteomes" id="UP000482487"/>
    </source>
</evidence>
<name>A0A7C9ILK4_9BACT</name>
<protein>
    <submittedName>
        <fullName evidence="1">Uncharacterized protein</fullName>
    </submittedName>
</protein>
<sequence>MAFFSRLRFEPTTAKKLVCPTCNGPLTYDRTCLAVMLTCQGCGASFDPARFVAELDEDFDEAYANVPLNRM</sequence>
<dbReference type="AlphaFoldDB" id="A0A7C9ILK4"/>
<dbReference type="OrthoDB" id="5421857at2"/>
<accession>A0A7C9ILK4</accession>